<accession>A0A8S1M1Q5</accession>
<name>A0A8S1M1Q5_9CILI</name>
<sequence>MNRTSRRGSKRIFLQNTNICGLNFFGRNLFKTKFEEVQIFNCNFNNASLQQVEWTKITWDNVEIFNSKNREIIEGIIFSPNNKTLVSCRKNTVYIWNQQTKKIEKQLNVQMLENFLPQFYQNFIILQKYYFYLSK</sequence>
<dbReference type="EMBL" id="CAJJDN010000032">
    <property type="protein sequence ID" value="CAD8074310.1"/>
    <property type="molecule type" value="Genomic_DNA"/>
</dbReference>
<evidence type="ECO:0000313" key="2">
    <source>
        <dbReference type="Proteomes" id="UP000692954"/>
    </source>
</evidence>
<protein>
    <submittedName>
        <fullName evidence="1">Uncharacterized protein</fullName>
    </submittedName>
</protein>
<gene>
    <name evidence="1" type="ORF">PSON_ATCC_30995.1.T0320004</name>
</gene>
<evidence type="ECO:0000313" key="1">
    <source>
        <dbReference type="EMBL" id="CAD8074310.1"/>
    </source>
</evidence>
<comment type="caution">
    <text evidence="1">The sequence shown here is derived from an EMBL/GenBank/DDBJ whole genome shotgun (WGS) entry which is preliminary data.</text>
</comment>
<reference evidence="1" key="1">
    <citation type="submission" date="2021-01" db="EMBL/GenBank/DDBJ databases">
        <authorList>
            <consortium name="Genoscope - CEA"/>
            <person name="William W."/>
        </authorList>
    </citation>
    <scope>NUCLEOTIDE SEQUENCE</scope>
</reference>
<dbReference type="AlphaFoldDB" id="A0A8S1M1Q5"/>
<organism evidence="1 2">
    <name type="scientific">Paramecium sonneborni</name>
    <dbReference type="NCBI Taxonomy" id="65129"/>
    <lineage>
        <taxon>Eukaryota</taxon>
        <taxon>Sar</taxon>
        <taxon>Alveolata</taxon>
        <taxon>Ciliophora</taxon>
        <taxon>Intramacronucleata</taxon>
        <taxon>Oligohymenophorea</taxon>
        <taxon>Peniculida</taxon>
        <taxon>Parameciidae</taxon>
        <taxon>Paramecium</taxon>
    </lineage>
</organism>
<proteinExistence type="predicted"/>
<dbReference type="Proteomes" id="UP000692954">
    <property type="component" value="Unassembled WGS sequence"/>
</dbReference>
<keyword evidence="2" id="KW-1185">Reference proteome</keyword>